<keyword evidence="3" id="KW-0472">Membrane</keyword>
<dbReference type="RefSeq" id="XP_054857662.1">
    <property type="nucleotide sequence ID" value="XM_055001687.1"/>
</dbReference>
<gene>
    <name evidence="6" type="primary">LOC129344798</name>
</gene>
<keyword evidence="3" id="KW-0812">Transmembrane</keyword>
<evidence type="ECO:0000313" key="6">
    <source>
        <dbReference type="RefSeq" id="XP_054857662.1"/>
    </source>
</evidence>
<evidence type="ECO:0000256" key="1">
    <source>
        <dbReference type="ARBA" id="ARBA00010515"/>
    </source>
</evidence>
<feature type="domain" description="Alpha/beta hydrolase fold-3" evidence="4">
    <location>
        <begin position="323"/>
        <end position="385"/>
    </location>
</feature>
<name>A0AA97KK02_EUBMA</name>
<keyword evidence="3" id="KW-1133">Transmembrane helix</keyword>
<dbReference type="KEGG" id="emc:129344798"/>
<dbReference type="PANTHER" id="PTHR48081:SF32">
    <property type="entry name" value="ALPHA_BETA HYDROLASE FOLD-3 DOMAIN-CONTAINING PROTEIN"/>
    <property type="match status" value="1"/>
</dbReference>
<organism evidence="5 6">
    <name type="scientific">Eublepharis macularius</name>
    <name type="common">Leopard gecko</name>
    <name type="synonym">Cyrtodactylus macularius</name>
    <dbReference type="NCBI Taxonomy" id="481883"/>
    <lineage>
        <taxon>Eukaryota</taxon>
        <taxon>Metazoa</taxon>
        <taxon>Chordata</taxon>
        <taxon>Craniata</taxon>
        <taxon>Vertebrata</taxon>
        <taxon>Euteleostomi</taxon>
        <taxon>Lepidosauria</taxon>
        <taxon>Squamata</taxon>
        <taxon>Bifurcata</taxon>
        <taxon>Gekkota</taxon>
        <taxon>Eublepharidae</taxon>
        <taxon>Eublepharinae</taxon>
        <taxon>Eublepharis</taxon>
    </lineage>
</organism>
<dbReference type="InterPro" id="IPR017157">
    <property type="entry name" value="Arylacetamide_deacetylase"/>
</dbReference>
<accession>A0AA97KK02</accession>
<dbReference type="Gene3D" id="3.40.50.1820">
    <property type="entry name" value="alpha/beta hydrolase"/>
    <property type="match status" value="1"/>
</dbReference>
<reference evidence="6" key="1">
    <citation type="submission" date="2025-08" db="UniProtKB">
        <authorList>
            <consortium name="RefSeq"/>
        </authorList>
    </citation>
    <scope>IDENTIFICATION</scope>
    <source>
        <tissue evidence="6">Blood</tissue>
    </source>
</reference>
<dbReference type="PANTHER" id="PTHR48081">
    <property type="entry name" value="AB HYDROLASE SUPERFAMILY PROTEIN C4A8.06C"/>
    <property type="match status" value="1"/>
</dbReference>
<dbReference type="SUPFAM" id="SSF53474">
    <property type="entry name" value="alpha/beta-Hydrolases"/>
    <property type="match status" value="1"/>
</dbReference>
<keyword evidence="5" id="KW-1185">Reference proteome</keyword>
<dbReference type="GO" id="GO:0016020">
    <property type="term" value="C:membrane"/>
    <property type="evidence" value="ECO:0007669"/>
    <property type="project" value="InterPro"/>
</dbReference>
<proteinExistence type="inferred from homology"/>
<dbReference type="InterPro" id="IPR029058">
    <property type="entry name" value="AB_hydrolase_fold"/>
</dbReference>
<dbReference type="InterPro" id="IPR050300">
    <property type="entry name" value="GDXG_lipolytic_enzyme"/>
</dbReference>
<sequence length="412" mass="47101">MALLWDFLWQVSMILAIGPCLLLCWAIYYHFSTTEIPLGICQPLKIRMLHISGSMCFALGYICWKIGLCGEFTILRIAMDGIPPIPDPSLSIKDIYFEDVRMRVYKRKGPSPEKRKGMVFFHGGTGTTGSIDAYERVCRYIAQKSDAVVVSVGYHLAPEYQYPTQFRECLNATVFFMKTAENYGVDPAQIIISGETVGALLASYVVQELVERPDIAKPRAQILISPIVQALDLNLPSYQQNHFVPIVSRSVFLSFVSSYLTKNKSVVDYTQMESFVSKDVMVKYQKWLDSDRIPQELQAKRPFHEVSSFTSPFDNFEFTMKAIFKPPISPLLAEDDVFPHLPDTFILTCEFDVLRDDGLLYKKRLEDSGVRVSWCHLKDGFHGVFYLFNHWFVTFPCCRIGVDNILDYIKSL</sequence>
<dbReference type="GeneID" id="129344798"/>
<dbReference type="Pfam" id="PF07859">
    <property type="entry name" value="Abhydrolase_3"/>
    <property type="match status" value="2"/>
</dbReference>
<feature type="domain" description="Alpha/beta hydrolase fold-3" evidence="4">
    <location>
        <begin position="118"/>
        <end position="264"/>
    </location>
</feature>
<dbReference type="GO" id="GO:0052689">
    <property type="term" value="F:carboxylic ester hydrolase activity"/>
    <property type="evidence" value="ECO:0007669"/>
    <property type="project" value="InterPro"/>
</dbReference>
<dbReference type="PIRSF" id="PIRSF037251">
    <property type="entry name" value="Arylacetamide_deacetylase"/>
    <property type="match status" value="1"/>
</dbReference>
<evidence type="ECO:0000259" key="4">
    <source>
        <dbReference type="Pfam" id="PF07859"/>
    </source>
</evidence>
<evidence type="ECO:0000313" key="5">
    <source>
        <dbReference type="Proteomes" id="UP001190640"/>
    </source>
</evidence>
<dbReference type="InterPro" id="IPR013094">
    <property type="entry name" value="AB_hydrolase_3"/>
</dbReference>
<evidence type="ECO:0000256" key="3">
    <source>
        <dbReference type="SAM" id="Phobius"/>
    </source>
</evidence>
<evidence type="ECO:0000256" key="2">
    <source>
        <dbReference type="ARBA" id="ARBA00022801"/>
    </source>
</evidence>
<dbReference type="AlphaFoldDB" id="A0AA97KK02"/>
<keyword evidence="2" id="KW-0378">Hydrolase</keyword>
<feature type="transmembrane region" description="Helical" evidence="3">
    <location>
        <begin position="7"/>
        <end position="28"/>
    </location>
</feature>
<comment type="similarity">
    <text evidence="1">Belongs to the 'GDXG' lipolytic enzyme family.</text>
</comment>
<dbReference type="Proteomes" id="UP001190640">
    <property type="component" value="Chromosome 17"/>
</dbReference>
<protein>
    <submittedName>
        <fullName evidence="6">Arylacetamide deacetylase-like 4</fullName>
    </submittedName>
</protein>